<dbReference type="PRINTS" id="PR01186">
    <property type="entry name" value="INTEGRINB"/>
</dbReference>
<feature type="disulfide bond" evidence="18">
    <location>
        <begin position="393"/>
        <end position="406"/>
    </location>
</feature>
<dbReference type="InterPro" id="IPR015812">
    <property type="entry name" value="Integrin_bsu"/>
</dbReference>
<dbReference type="SUPFAM" id="SSF53300">
    <property type="entry name" value="vWA-like"/>
    <property type="match status" value="1"/>
</dbReference>
<dbReference type="InterPro" id="IPR012896">
    <property type="entry name" value="Integrin_bsu_tail"/>
</dbReference>
<dbReference type="Proteomes" id="UP000694920">
    <property type="component" value="Unplaced"/>
</dbReference>
<keyword evidence="15 21" id="KW-0472">Membrane</keyword>
<evidence type="ECO:0000256" key="6">
    <source>
        <dbReference type="ARBA" id="ARBA00022692"/>
    </source>
</evidence>
<dbReference type="GeneID" id="107275185"/>
<feature type="disulfide bond" evidence="18">
    <location>
        <begin position="252"/>
        <end position="293"/>
    </location>
</feature>
<keyword evidence="7" id="KW-0479">Metal-binding</keyword>
<dbReference type="SUPFAM" id="SSF69179">
    <property type="entry name" value="Integrin domains"/>
    <property type="match status" value="1"/>
</dbReference>
<feature type="disulfide bond" evidence="18">
    <location>
        <begin position="33"/>
        <end position="42"/>
    </location>
</feature>
<dbReference type="RefSeq" id="XP_015610530.1">
    <property type="nucleotide sequence ID" value="XM_015755044.2"/>
</dbReference>
<dbReference type="GO" id="GO:0007229">
    <property type="term" value="P:integrin-mediated signaling pathway"/>
    <property type="evidence" value="ECO:0007669"/>
    <property type="project" value="UniProtKB-KW"/>
</dbReference>
<dbReference type="Pfam" id="PF07965">
    <property type="entry name" value="Integrin_B_tail"/>
    <property type="match status" value="1"/>
</dbReference>
<dbReference type="GO" id="GO:0005178">
    <property type="term" value="F:integrin binding"/>
    <property type="evidence" value="ECO:0007669"/>
    <property type="project" value="TreeGrafter"/>
</dbReference>
<feature type="transmembrane region" description="Helical" evidence="21">
    <location>
        <begin position="739"/>
        <end position="761"/>
    </location>
</feature>
<feature type="disulfide bond" evidence="18">
    <location>
        <begin position="537"/>
        <end position="552"/>
    </location>
</feature>
<evidence type="ECO:0000256" key="10">
    <source>
        <dbReference type="ARBA" id="ARBA00022837"/>
    </source>
</evidence>
<evidence type="ECO:0000256" key="5">
    <source>
        <dbReference type="ARBA" id="ARBA00022553"/>
    </source>
</evidence>
<feature type="chain" id="PRO_5042520970" description="Integrin beta" evidence="22">
    <location>
        <begin position="19"/>
        <end position="812"/>
    </location>
</feature>
<dbReference type="Pfam" id="PF08725">
    <property type="entry name" value="Integrin_b_cyt"/>
    <property type="match status" value="1"/>
</dbReference>
<evidence type="ECO:0000256" key="22">
    <source>
        <dbReference type="SAM" id="SignalP"/>
    </source>
</evidence>
<keyword evidence="12 19" id="KW-0130">Cell adhesion</keyword>
<feature type="disulfide bond" evidence="18">
    <location>
        <begin position="575"/>
        <end position="608"/>
    </location>
</feature>
<feature type="region of interest" description="Disordered" evidence="20">
    <location>
        <begin position="793"/>
        <end position="812"/>
    </location>
</feature>
<evidence type="ECO:0000256" key="20">
    <source>
        <dbReference type="SAM" id="MobiDB-lite"/>
    </source>
</evidence>
<evidence type="ECO:0000256" key="18">
    <source>
        <dbReference type="PIRSR" id="PIRSR002512-1"/>
    </source>
</evidence>
<dbReference type="Gene3D" id="4.10.1240.30">
    <property type="match status" value="1"/>
</dbReference>
<comment type="subcellular location">
    <subcellularLocation>
        <location evidence="1 19">Cell membrane</location>
        <topology evidence="1 19">Single-pass type I membrane protein</topology>
    </subcellularLocation>
</comment>
<evidence type="ECO:0000256" key="21">
    <source>
        <dbReference type="SAM" id="Phobius"/>
    </source>
</evidence>
<dbReference type="GO" id="GO:0016477">
    <property type="term" value="P:cell migration"/>
    <property type="evidence" value="ECO:0007669"/>
    <property type="project" value="TreeGrafter"/>
</dbReference>
<evidence type="ECO:0000256" key="9">
    <source>
        <dbReference type="ARBA" id="ARBA00022737"/>
    </source>
</evidence>
<feature type="disulfide bond" evidence="18">
    <location>
        <begin position="532"/>
        <end position="567"/>
    </location>
</feature>
<evidence type="ECO:0000256" key="12">
    <source>
        <dbReference type="ARBA" id="ARBA00022889"/>
    </source>
</evidence>
<dbReference type="PANTHER" id="PTHR10082">
    <property type="entry name" value="INTEGRIN BETA SUBUNIT"/>
    <property type="match status" value="1"/>
</dbReference>
<dbReference type="InterPro" id="IPR002369">
    <property type="entry name" value="Integrin_bsu_VWA"/>
</dbReference>
<keyword evidence="9" id="KW-0677">Repeat</keyword>
<comment type="similarity">
    <text evidence="2 19">Belongs to the integrin beta chain family.</text>
</comment>
<evidence type="ECO:0000256" key="8">
    <source>
        <dbReference type="ARBA" id="ARBA00022729"/>
    </source>
</evidence>
<keyword evidence="26" id="KW-1185">Reference proteome</keyword>
<evidence type="ECO:0000256" key="16">
    <source>
        <dbReference type="ARBA" id="ARBA00023157"/>
    </source>
</evidence>
<dbReference type="PROSITE" id="PS00243">
    <property type="entry name" value="I_EGF_1"/>
    <property type="match status" value="1"/>
</dbReference>
<evidence type="ECO:0000256" key="15">
    <source>
        <dbReference type="ARBA" id="ARBA00023136"/>
    </source>
</evidence>
<dbReference type="GO" id="GO:0046872">
    <property type="term" value="F:metal ion binding"/>
    <property type="evidence" value="ECO:0007669"/>
    <property type="project" value="UniProtKB-KW"/>
</dbReference>
<name>A0AAJ7CH42_CEPCN</name>
<evidence type="ECO:0000256" key="19">
    <source>
        <dbReference type="RuleBase" id="RU000633"/>
    </source>
</evidence>
<evidence type="ECO:0000313" key="27">
    <source>
        <dbReference type="RefSeq" id="XP_015610530.1"/>
    </source>
</evidence>
<feature type="disulfide bond" evidence="18">
    <location>
        <begin position="456"/>
        <end position="460"/>
    </location>
</feature>
<feature type="signal peptide" evidence="22">
    <location>
        <begin position="1"/>
        <end position="18"/>
    </location>
</feature>
<dbReference type="FunFam" id="1.20.5.100:FF:000002">
    <property type="entry name" value="Integrin beta"/>
    <property type="match status" value="1"/>
</dbReference>
<keyword evidence="17" id="KW-0325">Glycoprotein</keyword>
<feature type="domain" description="Integrin beta subunit cytoplasmic" evidence="24">
    <location>
        <begin position="762"/>
        <end position="808"/>
    </location>
</feature>
<evidence type="ECO:0000256" key="2">
    <source>
        <dbReference type="ARBA" id="ARBA00007449"/>
    </source>
</evidence>
<dbReference type="GO" id="GO:0007160">
    <property type="term" value="P:cell-matrix adhesion"/>
    <property type="evidence" value="ECO:0007669"/>
    <property type="project" value="TreeGrafter"/>
</dbReference>
<accession>A0AAJ7CH42</accession>
<feature type="disulfide bond" evidence="18">
    <location>
        <begin position="645"/>
        <end position="654"/>
    </location>
</feature>
<feature type="disulfide bond" evidence="18">
    <location>
        <begin position="426"/>
        <end position="696"/>
    </location>
</feature>
<dbReference type="InterPro" id="IPR057073">
    <property type="entry name" value="EGF_integrin_2"/>
</dbReference>
<dbReference type="SUPFAM" id="SSF103575">
    <property type="entry name" value="Plexin repeat"/>
    <property type="match status" value="1"/>
</dbReference>
<feature type="disulfide bond" evidence="18">
    <location>
        <begin position="621"/>
        <end position="634"/>
    </location>
</feature>
<proteinExistence type="inferred from homology"/>
<keyword evidence="14 19" id="KW-0401">Integrin</keyword>
<dbReference type="Gene3D" id="3.40.50.410">
    <property type="entry name" value="von Willebrand factor, type A domain"/>
    <property type="match status" value="1"/>
</dbReference>
<organism evidence="26 27">
    <name type="scientific">Cephus cinctus</name>
    <name type="common">Wheat stem sawfly</name>
    <dbReference type="NCBI Taxonomy" id="211228"/>
    <lineage>
        <taxon>Eukaryota</taxon>
        <taxon>Metazoa</taxon>
        <taxon>Ecdysozoa</taxon>
        <taxon>Arthropoda</taxon>
        <taxon>Hexapoda</taxon>
        <taxon>Insecta</taxon>
        <taxon>Pterygota</taxon>
        <taxon>Neoptera</taxon>
        <taxon>Endopterygota</taxon>
        <taxon>Hymenoptera</taxon>
        <taxon>Cephoidea</taxon>
        <taxon>Cephidae</taxon>
        <taxon>Cephus</taxon>
    </lineage>
</organism>
<evidence type="ECO:0000256" key="4">
    <source>
        <dbReference type="ARBA" id="ARBA00022536"/>
    </source>
</evidence>
<dbReference type="InterPro" id="IPR040622">
    <property type="entry name" value="EGF_integrin_1"/>
</dbReference>
<keyword evidence="10" id="KW-0106">Calcium</keyword>
<dbReference type="SUPFAM" id="SSF57196">
    <property type="entry name" value="EGF/Laminin"/>
    <property type="match status" value="1"/>
</dbReference>
<evidence type="ECO:0000256" key="3">
    <source>
        <dbReference type="ARBA" id="ARBA00022475"/>
    </source>
</evidence>
<feature type="disulfide bond" evidence="18">
    <location>
        <begin position="591"/>
        <end position="598"/>
    </location>
</feature>
<dbReference type="Gene3D" id="2.10.25.10">
    <property type="entry name" value="Laminin"/>
    <property type="match status" value="4"/>
</dbReference>
<dbReference type="InterPro" id="IPR036465">
    <property type="entry name" value="vWFA_dom_sf"/>
</dbReference>
<dbReference type="GO" id="GO:0009986">
    <property type="term" value="C:cell surface"/>
    <property type="evidence" value="ECO:0007669"/>
    <property type="project" value="TreeGrafter"/>
</dbReference>
<feature type="disulfide bond" evidence="18">
    <location>
        <begin position="488"/>
        <end position="497"/>
    </location>
</feature>
<dbReference type="SMART" id="SM00187">
    <property type="entry name" value="INB"/>
    <property type="match status" value="1"/>
</dbReference>
<evidence type="ECO:0000313" key="26">
    <source>
        <dbReference type="Proteomes" id="UP000694920"/>
    </source>
</evidence>
<keyword evidence="6 19" id="KW-0812">Transmembrane</keyword>
<dbReference type="PIRSF" id="PIRSF002512">
    <property type="entry name" value="Integrin_B"/>
    <property type="match status" value="1"/>
</dbReference>
<feature type="domain" description="Integrin beta subunit tail" evidence="25">
    <location>
        <begin position="645"/>
        <end position="738"/>
    </location>
</feature>
<feature type="disulfide bond" evidence="18">
    <location>
        <begin position="195"/>
        <end position="204"/>
    </location>
</feature>
<keyword evidence="8 22" id="KW-0732">Signal</keyword>
<dbReference type="Pfam" id="PF00362">
    <property type="entry name" value="Integrin_beta"/>
    <property type="match status" value="1"/>
</dbReference>
<keyword evidence="16 18" id="KW-1015">Disulfide bond</keyword>
<keyword evidence="5" id="KW-0597">Phosphoprotein</keyword>
<feature type="disulfide bond" evidence="18">
    <location>
        <begin position="616"/>
        <end position="668"/>
    </location>
</feature>
<keyword evidence="13 21" id="KW-1133">Transmembrane helix</keyword>
<dbReference type="InterPro" id="IPR032695">
    <property type="entry name" value="Integrin_dom_sf"/>
</dbReference>
<dbReference type="FunFam" id="3.40.50.410:FF:000002">
    <property type="entry name" value="Integrin beta"/>
    <property type="match status" value="1"/>
</dbReference>
<dbReference type="InterPro" id="IPR014836">
    <property type="entry name" value="Integrin_bsu_cyt_dom"/>
</dbReference>
<evidence type="ECO:0000259" key="24">
    <source>
        <dbReference type="SMART" id="SM01241"/>
    </source>
</evidence>
<dbReference type="InterPro" id="IPR057243">
    <property type="entry name" value="Integrin_I-EGF_CS"/>
</dbReference>
<sequence>MSWLIVVLLVQGFLLISAQQKNQESRCAVQQDCRSCIQTPQCVWCSETKEDSSIVRCVSRKRFAREKNLWCSENHVISDDNVMTINENNPLSWNKGRDSVQIQPQRMYLRLRIGEEQKITVKYSQAEDYPVDLYYLMDLSASMEVHRNELSKLGLQLAEAMKKLTSNFRLGFGSFVDKVTLPMTDTTPNMLRSPCTLRLSGKPCAPPYGYKNQMRLTENIDLFKANVEKAPVSGNLDAPEGGLDAVIQAIVCTDEIGWRQKARHLLVFSTDASYHVAGDGKLAGIIEPNDGLCHLDSKGFYTHSLLQDYPSISQVNRKALAHNVHIIFAVTSSQYEIYQELKESISESSIGLLDTSTGNIVDLVSGEYKKLVNSVTMTDNAPEMVNVKYFSRCLNSTGDLQERSECDGIRVGHVVEFEVRLKASGCPKDPKDWRQTIEIKPRGLNDSLTIDLELICDCSCNREDHMEYKVNATECHDNGILSCGTCSCSPGYYGKTCECKGREDGGSETSAIEDCAPGNDTEICSSRGSCICGLCQCTHRIDPNEMFYGKYCECDNFSCKRSGGLVCGGQGNCECGVCNCYAGWAGEACDCKATNSTCIPQGANGEICSGRGYCECGYCHCHEKDNIRYSGLYCEECPTCPGQKCDELKDCVECLAYNSGPFSKNGECGVCLHDIDIVDKVEEDPIMDPQTGAHICRVPSDAGCTFVFKYEDKEGSRGDLKIFKITVQKDRDCPTPVNILGIAIGVIASTVILGFLILLIWKICTYVHDKREYAKFENERALAKWDRSDNPLYKQATSTFSNPTFNNSTKNK</sequence>
<dbReference type="SUPFAM" id="SSF69687">
    <property type="entry name" value="Integrin beta tail domain"/>
    <property type="match status" value="1"/>
</dbReference>
<feature type="domain" description="Integrin beta subunit VWA" evidence="23">
    <location>
        <begin position="32"/>
        <end position="458"/>
    </location>
</feature>
<feature type="disulfide bond" evidence="18">
    <location>
        <begin position="580"/>
        <end position="589"/>
    </location>
</feature>
<feature type="disulfide bond" evidence="18">
    <location>
        <begin position="651"/>
        <end position="733"/>
    </location>
</feature>
<dbReference type="GO" id="GO:0005925">
    <property type="term" value="C:focal adhesion"/>
    <property type="evidence" value="ECO:0007669"/>
    <property type="project" value="TreeGrafter"/>
</dbReference>
<evidence type="ECO:0000256" key="1">
    <source>
        <dbReference type="ARBA" id="ARBA00004251"/>
    </source>
</evidence>
<evidence type="ECO:0000259" key="23">
    <source>
        <dbReference type="SMART" id="SM00187"/>
    </source>
</evidence>
<feature type="disulfide bond" evidence="18">
    <location>
        <begin position="554"/>
        <end position="559"/>
    </location>
</feature>
<dbReference type="KEGG" id="ccin:107275185"/>
<feature type="compositionally biased region" description="Polar residues" evidence="20">
    <location>
        <begin position="795"/>
        <end position="812"/>
    </location>
</feature>
<feature type="disulfide bond" evidence="18">
    <location>
        <begin position="45"/>
        <end position="57"/>
    </location>
</feature>
<dbReference type="Pfam" id="PF18372">
    <property type="entry name" value="I-EGF_1"/>
    <property type="match status" value="1"/>
</dbReference>
<feature type="disulfide bond" evidence="18">
    <location>
        <begin position="36"/>
        <end position="71"/>
    </location>
</feature>
<keyword evidence="3" id="KW-1003">Cell membrane</keyword>
<evidence type="ECO:0000259" key="25">
    <source>
        <dbReference type="SMART" id="SM01242"/>
    </source>
</evidence>
<dbReference type="InterPro" id="IPR036349">
    <property type="entry name" value="Integrin_bsu_tail_dom_sf"/>
</dbReference>
<feature type="disulfide bond" evidence="18">
    <location>
        <begin position="573"/>
        <end position="578"/>
    </location>
</feature>
<evidence type="ECO:0000256" key="7">
    <source>
        <dbReference type="ARBA" id="ARBA00022723"/>
    </source>
</evidence>
<dbReference type="Gene3D" id="2.60.40.1510">
    <property type="entry name" value="ntegrin, alpha v. Chain A, domain 3"/>
    <property type="match status" value="1"/>
</dbReference>
<dbReference type="AlphaFoldDB" id="A0AAJ7CH42"/>
<dbReference type="PANTHER" id="PTHR10082:SF60">
    <property type="entry name" value="INTEGRIN BETA-PS"/>
    <property type="match status" value="1"/>
</dbReference>
<gene>
    <name evidence="27" type="primary">LOC107275185</name>
</gene>
<feature type="disulfide bond" evidence="18">
    <location>
        <begin position="530"/>
        <end position="535"/>
    </location>
</feature>
<dbReference type="SMART" id="SM01241">
    <property type="entry name" value="Integrin_b_cyt"/>
    <property type="match status" value="1"/>
</dbReference>
<dbReference type="Pfam" id="PF23105">
    <property type="entry name" value="EGF_integrin"/>
    <property type="match status" value="2"/>
</dbReference>
<protein>
    <recommendedName>
        <fullName evidence="19">Integrin beta</fullName>
    </recommendedName>
</protein>
<dbReference type="Gene3D" id="1.20.5.100">
    <property type="entry name" value="Cytochrome c1, transmembrane anchor, C-terminal"/>
    <property type="match status" value="1"/>
</dbReference>
<dbReference type="FunFam" id="2.10.25.10:FF:000036">
    <property type="entry name" value="Integrin beta"/>
    <property type="match status" value="1"/>
</dbReference>
<evidence type="ECO:0000256" key="17">
    <source>
        <dbReference type="ARBA" id="ARBA00023180"/>
    </source>
</evidence>
<dbReference type="SMART" id="SM01242">
    <property type="entry name" value="Integrin_B_tail"/>
    <property type="match status" value="1"/>
</dbReference>
<dbReference type="GO" id="GO:0008305">
    <property type="term" value="C:integrin complex"/>
    <property type="evidence" value="ECO:0007669"/>
    <property type="project" value="TreeGrafter"/>
</dbReference>
<dbReference type="GO" id="GO:0033627">
    <property type="term" value="P:cell adhesion mediated by integrin"/>
    <property type="evidence" value="ECO:0007669"/>
    <property type="project" value="TreeGrafter"/>
</dbReference>
<evidence type="ECO:0000256" key="13">
    <source>
        <dbReference type="ARBA" id="ARBA00022989"/>
    </source>
</evidence>
<evidence type="ECO:0000256" key="11">
    <source>
        <dbReference type="ARBA" id="ARBA00022842"/>
    </source>
</evidence>
<feature type="disulfide bond" evidence="18">
    <location>
        <begin position="483"/>
        <end position="524"/>
    </location>
</feature>
<evidence type="ECO:0000256" key="14">
    <source>
        <dbReference type="ARBA" id="ARBA00023037"/>
    </source>
</evidence>
<keyword evidence="11" id="KW-0460">Magnesium</keyword>
<dbReference type="GO" id="GO:0007157">
    <property type="term" value="P:heterophilic cell-cell adhesion via plasma membrane cell adhesion molecules"/>
    <property type="evidence" value="ECO:0007669"/>
    <property type="project" value="UniProtKB-ARBA"/>
</dbReference>
<feature type="disulfide bond" evidence="18">
    <location>
        <begin position="614"/>
        <end position="619"/>
    </location>
</feature>
<keyword evidence="4" id="KW-0245">EGF-like domain</keyword>
<reference evidence="27" key="1">
    <citation type="submission" date="2025-08" db="UniProtKB">
        <authorList>
            <consortium name="RefSeq"/>
        </authorList>
    </citation>
    <scope>IDENTIFICATION</scope>
</reference>